<name>A0ABX2T2D7_9BACL</name>
<protein>
    <submittedName>
        <fullName evidence="1">Uncharacterized protein</fullName>
    </submittedName>
</protein>
<organism evidence="1 2">
    <name type="scientific">Gemelliphila palaticanis</name>
    <dbReference type="NCBI Taxonomy" id="81950"/>
    <lineage>
        <taxon>Bacteria</taxon>
        <taxon>Bacillati</taxon>
        <taxon>Bacillota</taxon>
        <taxon>Bacilli</taxon>
        <taxon>Bacillales</taxon>
        <taxon>Gemellaceae</taxon>
        <taxon>Gemelliphila</taxon>
    </lineage>
</organism>
<comment type="caution">
    <text evidence="1">The sequence shown here is derived from an EMBL/GenBank/DDBJ whole genome shotgun (WGS) entry which is preliminary data.</text>
</comment>
<reference evidence="1 2" key="1">
    <citation type="submission" date="2020-07" db="EMBL/GenBank/DDBJ databases">
        <title>MOT database genomes.</title>
        <authorList>
            <person name="Joseph S."/>
            <person name="Aduse-Opoku J."/>
            <person name="Hashim A."/>
            <person name="Wade W."/>
            <person name="Curtis M."/>
        </authorList>
    </citation>
    <scope>NUCLEOTIDE SEQUENCE [LARGE SCALE GENOMIC DNA]</scope>
    <source>
        <strain evidence="1 2">CIP 106318</strain>
    </source>
</reference>
<evidence type="ECO:0000313" key="2">
    <source>
        <dbReference type="Proteomes" id="UP000531840"/>
    </source>
</evidence>
<evidence type="ECO:0000313" key="1">
    <source>
        <dbReference type="EMBL" id="NYS47624.1"/>
    </source>
</evidence>
<gene>
    <name evidence="1" type="ORF">HZY85_05355</name>
</gene>
<dbReference type="Proteomes" id="UP000531840">
    <property type="component" value="Unassembled WGS sequence"/>
</dbReference>
<accession>A0ABX2T2D7</accession>
<dbReference type="EMBL" id="JACBYF010000009">
    <property type="protein sequence ID" value="NYS47624.1"/>
    <property type="molecule type" value="Genomic_DNA"/>
</dbReference>
<dbReference type="RefSeq" id="WP_179941412.1">
    <property type="nucleotide sequence ID" value="NZ_JACBYF010000009.1"/>
</dbReference>
<proteinExistence type="predicted"/>
<sequence length="177" mass="21629">MKYKKYNILTKEKPFSYKIKISFLLLDKEEVYEVLKEEAAEIMISEGQPSAIFERVVKEILDLKYWYLPDEFKIWNRRFGDLFKTKYFCYDDDVKSWSQVLHRYFVKLDYIPKRENYKTTRQFNDAWGYFAEILAVIKANDHHEFDKYYNLAIEKGMNKAVFERKCDELLKIKDKFI</sequence>
<keyword evidence="2" id="KW-1185">Reference proteome</keyword>